<gene>
    <name evidence="2" type="ORF">TRUGW13939_05771</name>
</gene>
<dbReference type="RefSeq" id="XP_035344822.1">
    <property type="nucleotide sequence ID" value="XM_035488929.1"/>
</dbReference>
<evidence type="ECO:0000259" key="1">
    <source>
        <dbReference type="Pfam" id="PF18566"/>
    </source>
</evidence>
<dbReference type="Proteomes" id="UP000509510">
    <property type="component" value="Chromosome III"/>
</dbReference>
<dbReference type="InterPro" id="IPR041411">
    <property type="entry name" value="Ldi"/>
</dbReference>
<evidence type="ECO:0000313" key="3">
    <source>
        <dbReference type="Proteomes" id="UP000509510"/>
    </source>
</evidence>
<feature type="domain" description="Linalool dehydratase/isomerase" evidence="1">
    <location>
        <begin position="103"/>
        <end position="316"/>
    </location>
</feature>
<name>A0A7H8QX07_TALRU</name>
<evidence type="ECO:0000313" key="2">
    <source>
        <dbReference type="EMBL" id="QKX58644.1"/>
    </source>
</evidence>
<organism evidence="2 3">
    <name type="scientific">Talaromyces rugulosus</name>
    <name type="common">Penicillium rugulosum</name>
    <dbReference type="NCBI Taxonomy" id="121627"/>
    <lineage>
        <taxon>Eukaryota</taxon>
        <taxon>Fungi</taxon>
        <taxon>Dikarya</taxon>
        <taxon>Ascomycota</taxon>
        <taxon>Pezizomycotina</taxon>
        <taxon>Eurotiomycetes</taxon>
        <taxon>Eurotiomycetidae</taxon>
        <taxon>Eurotiales</taxon>
        <taxon>Trichocomaceae</taxon>
        <taxon>Talaromyces</taxon>
        <taxon>Talaromyces sect. Islandici</taxon>
    </lineage>
</organism>
<proteinExistence type="predicted"/>
<dbReference type="AlphaFoldDB" id="A0A7H8QX07"/>
<dbReference type="GeneID" id="55993268"/>
<dbReference type="Pfam" id="PF18566">
    <property type="entry name" value="Ldi"/>
    <property type="match status" value="1"/>
</dbReference>
<protein>
    <recommendedName>
        <fullName evidence="1">Linalool dehydratase/isomerase domain-containing protein</fullName>
    </recommendedName>
</protein>
<dbReference type="EMBL" id="CP055900">
    <property type="protein sequence ID" value="QKX58644.1"/>
    <property type="molecule type" value="Genomic_DNA"/>
</dbReference>
<dbReference type="KEGG" id="trg:TRUGW13939_05771"/>
<reference evidence="3" key="1">
    <citation type="submission" date="2020-06" db="EMBL/GenBank/DDBJ databases">
        <title>A chromosome-scale genome assembly of Talaromyces rugulosus W13939.</title>
        <authorList>
            <person name="Wang B."/>
            <person name="Guo L."/>
            <person name="Ye K."/>
            <person name="Wang L."/>
        </authorList>
    </citation>
    <scope>NUCLEOTIDE SEQUENCE [LARGE SCALE GENOMIC DNA]</scope>
    <source>
        <strain evidence="3">W13939</strain>
    </source>
</reference>
<sequence>MQSIKPTGTQASLDLSVYPKLSDEQTGHLRYFHNLCSAADGNWPHMGAQEPGQEFLDANRYQLATMAYATGLTHYHRLPVLRGLFKPLIRGLILKMLQREPWADLIVRENIMYSGHLLLMTSLYVMLFDDDEFERPGSLTFNWDPIFWGMGPESFSYDNRSLQKAILAEMRRNDWVGACCEPNLVFIVCNQFPIITMHYNDVRDGTDVVSGVLQKYSAALEKKNMISRDLFQDWVSVKQGRTAPPKSVGLTAWSAAFMNTWNSEVVRAGFTKQSVGFITKIDGRKLSSGKALRNAREVAKWLSELGKKEELEELLTNDQATDSQGCWTHMDPFSGNAAVVYARLNVDDGQKKMWGQPWTKEYLQTQPWVDGLEFNQGLDCLRGVWDEQAKAMIITVREWASRATYVGSAVHGLPSGTWTVYLKKDTTLNYEVPTGEKGVAMAMETMEAGEEVDFVIMRDV</sequence>
<keyword evidence="3" id="KW-1185">Reference proteome</keyword>
<accession>A0A7H8QX07</accession>
<dbReference type="OrthoDB" id="9979195at2759"/>